<dbReference type="SUPFAM" id="SSF69593">
    <property type="entry name" value="Glycerol-3-phosphate (1)-acyltransferase"/>
    <property type="match status" value="1"/>
</dbReference>
<accession>A0A4R5UT52</accession>
<dbReference type="Pfam" id="PF01553">
    <property type="entry name" value="Acyltransferase"/>
    <property type="match status" value="1"/>
</dbReference>
<organism evidence="6 7">
    <name type="scientific">Antarcticimicrobium luteum</name>
    <dbReference type="NCBI Taxonomy" id="2547397"/>
    <lineage>
        <taxon>Bacteria</taxon>
        <taxon>Pseudomonadati</taxon>
        <taxon>Pseudomonadota</taxon>
        <taxon>Alphaproteobacteria</taxon>
        <taxon>Rhodobacterales</taxon>
        <taxon>Paracoccaceae</taxon>
        <taxon>Antarcticimicrobium</taxon>
    </lineage>
</organism>
<feature type="transmembrane region" description="Helical" evidence="4">
    <location>
        <begin position="20"/>
        <end position="43"/>
    </location>
</feature>
<dbReference type="Proteomes" id="UP000295301">
    <property type="component" value="Unassembled WGS sequence"/>
</dbReference>
<dbReference type="OrthoDB" id="5290997at2"/>
<reference evidence="6 7" key="1">
    <citation type="submission" date="2019-03" db="EMBL/GenBank/DDBJ databases">
        <title>Ruegeria lutea sp. nov., a novel strain, isolated from marine sediment, the Masan Bay, South Korea.</title>
        <authorList>
            <person name="Kim J."/>
            <person name="Kim D.-Y."/>
            <person name="Lee S.-S."/>
        </authorList>
    </citation>
    <scope>NUCLEOTIDE SEQUENCE [LARGE SCALE GENOMIC DNA]</scope>
    <source>
        <strain evidence="6 7">318-1</strain>
    </source>
</reference>
<evidence type="ECO:0000256" key="3">
    <source>
        <dbReference type="ARBA" id="ARBA00023315"/>
    </source>
</evidence>
<comment type="caution">
    <text evidence="6">The sequence shown here is derived from an EMBL/GenBank/DDBJ whole genome shotgun (WGS) entry which is preliminary data.</text>
</comment>
<sequence length="250" mass="27749">MVRRPPPIEGAELMQYLRSLVYVIQVYLAMAVLGISFTPWAILSKRGALVACKLYARYALWSARWMIGLKSEVRGTVPTGEVMIAAKHQSFFDILVIFKALPHPKFIMKRELLWTPFIGLYAKRLGCIPVDRGKRGGAIARMVKDVAAEFDEPGQLVIYPQGTRVAPGDYKPYKVGPAVLYEGTGYPCVPVATNVGLFWPRTGILRKPGTGVVEFLDTIGPGTERAEFMARLEEAIETRSDDLMREAQGG</sequence>
<keyword evidence="2 6" id="KW-0808">Transferase</keyword>
<keyword evidence="4" id="KW-0812">Transmembrane</keyword>
<dbReference type="EMBL" id="SMUV01000073">
    <property type="protein sequence ID" value="TDK42302.1"/>
    <property type="molecule type" value="Genomic_DNA"/>
</dbReference>
<dbReference type="PANTHER" id="PTHR10434">
    <property type="entry name" value="1-ACYL-SN-GLYCEROL-3-PHOSPHATE ACYLTRANSFERASE"/>
    <property type="match status" value="1"/>
</dbReference>
<keyword evidence="4" id="KW-1133">Transmembrane helix</keyword>
<dbReference type="PANTHER" id="PTHR10434:SF11">
    <property type="entry name" value="1-ACYL-SN-GLYCEROL-3-PHOSPHATE ACYLTRANSFERASE"/>
    <property type="match status" value="1"/>
</dbReference>
<evidence type="ECO:0000256" key="2">
    <source>
        <dbReference type="ARBA" id="ARBA00022679"/>
    </source>
</evidence>
<gene>
    <name evidence="6" type="ORF">E1832_19380</name>
</gene>
<evidence type="ECO:0000313" key="6">
    <source>
        <dbReference type="EMBL" id="TDK42302.1"/>
    </source>
</evidence>
<name>A0A4R5UT52_9RHOB</name>
<dbReference type="GO" id="GO:0003841">
    <property type="term" value="F:1-acylglycerol-3-phosphate O-acyltransferase activity"/>
    <property type="evidence" value="ECO:0007669"/>
    <property type="project" value="TreeGrafter"/>
</dbReference>
<keyword evidence="3 6" id="KW-0012">Acyltransferase</keyword>
<dbReference type="CDD" id="cd07989">
    <property type="entry name" value="LPLAT_AGPAT-like"/>
    <property type="match status" value="1"/>
</dbReference>
<keyword evidence="7" id="KW-1185">Reference proteome</keyword>
<evidence type="ECO:0000256" key="1">
    <source>
        <dbReference type="ARBA" id="ARBA00005189"/>
    </source>
</evidence>
<feature type="domain" description="Phospholipid/glycerol acyltransferase" evidence="5">
    <location>
        <begin position="82"/>
        <end position="196"/>
    </location>
</feature>
<comment type="pathway">
    <text evidence="1">Lipid metabolism.</text>
</comment>
<evidence type="ECO:0000256" key="4">
    <source>
        <dbReference type="SAM" id="Phobius"/>
    </source>
</evidence>
<dbReference type="InterPro" id="IPR002123">
    <property type="entry name" value="Plipid/glycerol_acylTrfase"/>
</dbReference>
<dbReference type="GO" id="GO:0006654">
    <property type="term" value="P:phosphatidic acid biosynthetic process"/>
    <property type="evidence" value="ECO:0007669"/>
    <property type="project" value="TreeGrafter"/>
</dbReference>
<protein>
    <submittedName>
        <fullName evidence="6">1-acyl-sn-glycerol-3-phosphate acyltransferase</fullName>
    </submittedName>
</protein>
<evidence type="ECO:0000313" key="7">
    <source>
        <dbReference type="Proteomes" id="UP000295301"/>
    </source>
</evidence>
<dbReference type="SMART" id="SM00563">
    <property type="entry name" value="PlsC"/>
    <property type="match status" value="1"/>
</dbReference>
<proteinExistence type="predicted"/>
<keyword evidence="4" id="KW-0472">Membrane</keyword>
<evidence type="ECO:0000259" key="5">
    <source>
        <dbReference type="SMART" id="SM00563"/>
    </source>
</evidence>
<dbReference type="AlphaFoldDB" id="A0A4R5UT52"/>